<accession>A0A396ZB03</accession>
<sequence>MISFFKRKLDVIQKIGEASIIPTIVSAGVLLAFLFIPFLSEYFKKNSDLVFWVISPFFLSAGILFATKFGLSVMITGKAKQSVIPGIYEPEIPGFLARIFGFFYFLFGSLALLFGLIFLIFSFVQLF</sequence>
<dbReference type="RefSeq" id="WP_118967315.1">
    <property type="nucleotide sequence ID" value="NZ_QHCT01000001.1"/>
</dbReference>
<evidence type="ECO:0000313" key="3">
    <source>
        <dbReference type="Proteomes" id="UP000265798"/>
    </source>
</evidence>
<dbReference type="AlphaFoldDB" id="A0A396ZB03"/>
<dbReference type="Proteomes" id="UP000265798">
    <property type="component" value="Unassembled WGS sequence"/>
</dbReference>
<keyword evidence="1" id="KW-0472">Membrane</keyword>
<name>A0A396ZB03_9LEPT</name>
<comment type="caution">
    <text evidence="2">The sequence shown here is derived from an EMBL/GenBank/DDBJ whole genome shotgun (WGS) entry which is preliminary data.</text>
</comment>
<reference evidence="3" key="1">
    <citation type="submission" date="2018-05" db="EMBL/GenBank/DDBJ databases">
        <title>Leptospira yasudae sp. nov. and Leptospira stimsonii sp. nov., two pathogenic species of the genus Leptospira isolated from environmental sources.</title>
        <authorList>
            <person name="Casanovas-Massana A."/>
            <person name="Hamond C."/>
            <person name="Santos L.A."/>
            <person name="Hacker K.P."/>
            <person name="Balassiano I."/>
            <person name="Medeiros M.A."/>
            <person name="Reis M.G."/>
            <person name="Ko A.I."/>
            <person name="Wunder E.A."/>
        </authorList>
    </citation>
    <scope>NUCLEOTIDE SEQUENCE [LARGE SCALE GENOMIC DNA]</scope>
    <source>
        <strain evidence="3">Yale</strain>
    </source>
</reference>
<keyword evidence="1" id="KW-0812">Transmembrane</keyword>
<dbReference type="EMBL" id="QHCT01000001">
    <property type="protein sequence ID" value="RHX92481.1"/>
    <property type="molecule type" value="Genomic_DNA"/>
</dbReference>
<evidence type="ECO:0000313" key="2">
    <source>
        <dbReference type="EMBL" id="RHX92481.1"/>
    </source>
</evidence>
<feature type="transmembrane region" description="Helical" evidence="1">
    <location>
        <begin position="49"/>
        <end position="71"/>
    </location>
</feature>
<feature type="transmembrane region" description="Helical" evidence="1">
    <location>
        <begin position="20"/>
        <end position="43"/>
    </location>
</feature>
<evidence type="ECO:0000256" key="1">
    <source>
        <dbReference type="SAM" id="Phobius"/>
    </source>
</evidence>
<organism evidence="2 3">
    <name type="scientific">Leptospira stimsonii</name>
    <dbReference type="NCBI Taxonomy" id="2202203"/>
    <lineage>
        <taxon>Bacteria</taxon>
        <taxon>Pseudomonadati</taxon>
        <taxon>Spirochaetota</taxon>
        <taxon>Spirochaetia</taxon>
        <taxon>Leptospirales</taxon>
        <taxon>Leptospiraceae</taxon>
        <taxon>Leptospira</taxon>
    </lineage>
</organism>
<protein>
    <submittedName>
        <fullName evidence="2">Uncharacterized protein</fullName>
    </submittedName>
</protein>
<feature type="transmembrane region" description="Helical" evidence="1">
    <location>
        <begin position="102"/>
        <end position="124"/>
    </location>
</feature>
<proteinExistence type="predicted"/>
<dbReference type="OrthoDB" id="346001at2"/>
<keyword evidence="1" id="KW-1133">Transmembrane helix</keyword>
<gene>
    <name evidence="2" type="ORF">DLM75_04655</name>
</gene>